<keyword evidence="3" id="KW-1185">Reference proteome</keyword>
<dbReference type="OrthoDB" id="3824970at2759"/>
<evidence type="ECO:0008006" key="4">
    <source>
        <dbReference type="Google" id="ProtNLM"/>
    </source>
</evidence>
<feature type="region of interest" description="Disordered" evidence="1">
    <location>
        <begin position="129"/>
        <end position="157"/>
    </location>
</feature>
<dbReference type="AlphaFoldDB" id="A0A6A6VG64"/>
<evidence type="ECO:0000313" key="3">
    <source>
        <dbReference type="Proteomes" id="UP000799440"/>
    </source>
</evidence>
<gene>
    <name evidence="2" type="ORF">M011DRAFT_476172</name>
</gene>
<dbReference type="EMBL" id="MU006568">
    <property type="protein sequence ID" value="KAF2748796.1"/>
    <property type="molecule type" value="Genomic_DNA"/>
</dbReference>
<reference evidence="2" key="1">
    <citation type="journal article" date="2020" name="Stud. Mycol.">
        <title>101 Dothideomycetes genomes: a test case for predicting lifestyles and emergence of pathogens.</title>
        <authorList>
            <person name="Haridas S."/>
            <person name="Albert R."/>
            <person name="Binder M."/>
            <person name="Bloem J."/>
            <person name="Labutti K."/>
            <person name="Salamov A."/>
            <person name="Andreopoulos B."/>
            <person name="Baker S."/>
            <person name="Barry K."/>
            <person name="Bills G."/>
            <person name="Bluhm B."/>
            <person name="Cannon C."/>
            <person name="Castanera R."/>
            <person name="Culley D."/>
            <person name="Daum C."/>
            <person name="Ezra D."/>
            <person name="Gonzalez J."/>
            <person name="Henrissat B."/>
            <person name="Kuo A."/>
            <person name="Liang C."/>
            <person name="Lipzen A."/>
            <person name="Lutzoni F."/>
            <person name="Magnuson J."/>
            <person name="Mondo S."/>
            <person name="Nolan M."/>
            <person name="Ohm R."/>
            <person name="Pangilinan J."/>
            <person name="Park H.-J."/>
            <person name="Ramirez L."/>
            <person name="Alfaro M."/>
            <person name="Sun H."/>
            <person name="Tritt A."/>
            <person name="Yoshinaga Y."/>
            <person name="Zwiers L.-H."/>
            <person name="Turgeon B."/>
            <person name="Goodwin S."/>
            <person name="Spatafora J."/>
            <person name="Crous P."/>
            <person name="Grigoriev I."/>
        </authorList>
    </citation>
    <scope>NUCLEOTIDE SEQUENCE</scope>
    <source>
        <strain evidence="2">CBS 119925</strain>
    </source>
</reference>
<sequence>MAEQTLNIPQILAFLLIAYLTIRWLRKPSSSTPASAPQYRQTPDLMARVDDLSAMFPQHDRRTLAWAIQQNRGGPAAIAERILAGHTLERPPPTFLPNLTERAPTTTQPAAQKSAKPDLITRYNLKAKVDAAGEVPSEEGTKKWSQDKEERKKSLAKRREEMILAARRRLVQQDQGSPSA</sequence>
<dbReference type="Proteomes" id="UP000799440">
    <property type="component" value="Unassembled WGS sequence"/>
</dbReference>
<evidence type="ECO:0000256" key="1">
    <source>
        <dbReference type="SAM" id="MobiDB-lite"/>
    </source>
</evidence>
<organism evidence="2 3">
    <name type="scientific">Sporormia fimetaria CBS 119925</name>
    <dbReference type="NCBI Taxonomy" id="1340428"/>
    <lineage>
        <taxon>Eukaryota</taxon>
        <taxon>Fungi</taxon>
        <taxon>Dikarya</taxon>
        <taxon>Ascomycota</taxon>
        <taxon>Pezizomycotina</taxon>
        <taxon>Dothideomycetes</taxon>
        <taxon>Pleosporomycetidae</taxon>
        <taxon>Pleosporales</taxon>
        <taxon>Sporormiaceae</taxon>
        <taxon>Sporormia</taxon>
    </lineage>
</organism>
<proteinExistence type="predicted"/>
<name>A0A6A6VG64_9PLEO</name>
<feature type="compositionally biased region" description="Basic and acidic residues" evidence="1">
    <location>
        <begin position="139"/>
        <end position="157"/>
    </location>
</feature>
<protein>
    <recommendedName>
        <fullName evidence="4">CUE domain-containing protein</fullName>
    </recommendedName>
</protein>
<accession>A0A6A6VG64</accession>
<evidence type="ECO:0000313" key="2">
    <source>
        <dbReference type="EMBL" id="KAF2748796.1"/>
    </source>
</evidence>